<evidence type="ECO:0000313" key="2">
    <source>
        <dbReference type="EMBL" id="GAA3713959.1"/>
    </source>
</evidence>
<gene>
    <name evidence="2" type="ORF">GCM10022378_00960</name>
</gene>
<reference evidence="3" key="1">
    <citation type="journal article" date="2019" name="Int. J. Syst. Evol. Microbiol.">
        <title>The Global Catalogue of Microorganisms (GCM) 10K type strain sequencing project: providing services to taxonomists for standard genome sequencing and annotation.</title>
        <authorList>
            <consortium name="The Broad Institute Genomics Platform"/>
            <consortium name="The Broad Institute Genome Sequencing Center for Infectious Disease"/>
            <person name="Wu L."/>
            <person name="Ma J."/>
        </authorList>
    </citation>
    <scope>NUCLEOTIDE SEQUENCE [LARGE SCALE GENOMIC DNA]</scope>
    <source>
        <strain evidence="3">JCM 16981</strain>
    </source>
</reference>
<comment type="caution">
    <text evidence="2">The sequence shown here is derived from an EMBL/GenBank/DDBJ whole genome shotgun (WGS) entry which is preliminary data.</text>
</comment>
<feature type="transmembrane region" description="Helical" evidence="1">
    <location>
        <begin position="12"/>
        <end position="34"/>
    </location>
</feature>
<organism evidence="2 3">
    <name type="scientific">Salinicoccus jeotgali</name>
    <dbReference type="NCBI Taxonomy" id="381634"/>
    <lineage>
        <taxon>Bacteria</taxon>
        <taxon>Bacillati</taxon>
        <taxon>Bacillota</taxon>
        <taxon>Bacilli</taxon>
        <taxon>Bacillales</taxon>
        <taxon>Staphylococcaceae</taxon>
        <taxon>Salinicoccus</taxon>
    </lineage>
</organism>
<keyword evidence="1" id="KW-0472">Membrane</keyword>
<evidence type="ECO:0000313" key="3">
    <source>
        <dbReference type="Proteomes" id="UP001500920"/>
    </source>
</evidence>
<feature type="transmembrane region" description="Helical" evidence="1">
    <location>
        <begin position="76"/>
        <end position="102"/>
    </location>
</feature>
<evidence type="ECO:0008006" key="4">
    <source>
        <dbReference type="Google" id="ProtNLM"/>
    </source>
</evidence>
<keyword evidence="3" id="KW-1185">Reference proteome</keyword>
<dbReference type="Proteomes" id="UP001500920">
    <property type="component" value="Unassembled WGS sequence"/>
</dbReference>
<sequence>MTRKEERQTMIGVRGYFAVVTVLFLISVVLFTLFDIGGGNPRFILIFSYLFVIPLLMLIGYKILGYIKRYSQAQRLALGFAGLLNLLVFGYILLFIFTWLFYYMI</sequence>
<name>A0ABP7E4E1_9STAP</name>
<feature type="transmembrane region" description="Helical" evidence="1">
    <location>
        <begin position="46"/>
        <end position="64"/>
    </location>
</feature>
<evidence type="ECO:0000256" key="1">
    <source>
        <dbReference type="SAM" id="Phobius"/>
    </source>
</evidence>
<proteinExistence type="predicted"/>
<dbReference type="EMBL" id="BAABCK010000002">
    <property type="protein sequence ID" value="GAA3713959.1"/>
    <property type="molecule type" value="Genomic_DNA"/>
</dbReference>
<protein>
    <recommendedName>
        <fullName evidence="4">DUF4190 domain-containing protein</fullName>
    </recommendedName>
</protein>
<keyword evidence="1" id="KW-0812">Transmembrane</keyword>
<dbReference type="RefSeq" id="WP_344700657.1">
    <property type="nucleotide sequence ID" value="NZ_BAABCK010000002.1"/>
</dbReference>
<keyword evidence="1" id="KW-1133">Transmembrane helix</keyword>
<accession>A0ABP7E4E1</accession>